<keyword evidence="1" id="KW-1133">Transmembrane helix</keyword>
<protein>
    <recommendedName>
        <fullName evidence="5">DUF1328 domain-containing protein</fullName>
    </recommendedName>
</protein>
<organism evidence="3 4">
    <name type="scientific">Microvirga brassicacearum</name>
    <dbReference type="NCBI Taxonomy" id="2580413"/>
    <lineage>
        <taxon>Bacteria</taxon>
        <taxon>Pseudomonadati</taxon>
        <taxon>Pseudomonadota</taxon>
        <taxon>Alphaproteobacteria</taxon>
        <taxon>Hyphomicrobiales</taxon>
        <taxon>Methylobacteriaceae</taxon>
        <taxon>Microvirga</taxon>
    </lineage>
</organism>
<proteinExistence type="predicted"/>
<evidence type="ECO:0000313" key="3">
    <source>
        <dbReference type="EMBL" id="KAB0269728.1"/>
    </source>
</evidence>
<dbReference type="EMBL" id="VCMV01000001">
    <property type="protein sequence ID" value="KAB0269728.1"/>
    <property type="molecule type" value="Genomic_DNA"/>
</dbReference>
<evidence type="ECO:0000313" key="4">
    <source>
        <dbReference type="Proteomes" id="UP000325684"/>
    </source>
</evidence>
<dbReference type="Proteomes" id="UP000325684">
    <property type="component" value="Unassembled WGS sequence"/>
</dbReference>
<keyword evidence="1" id="KW-0472">Membrane</keyword>
<sequence>MNRSVALRAFLIFTTITAFAAITGILSQAAIAEATFLIGASLAAIMLFLATAARRPEAVPVRVRARR</sequence>
<feature type="transmembrane region" description="Helical" evidence="1">
    <location>
        <begin position="30"/>
        <end position="52"/>
    </location>
</feature>
<keyword evidence="4" id="KW-1185">Reference proteome</keyword>
<feature type="chain" id="PRO_5024368961" description="DUF1328 domain-containing protein" evidence="2">
    <location>
        <begin position="21"/>
        <end position="67"/>
    </location>
</feature>
<evidence type="ECO:0008006" key="5">
    <source>
        <dbReference type="Google" id="ProtNLM"/>
    </source>
</evidence>
<accession>A0A5N3PJ22</accession>
<reference evidence="3 4" key="1">
    <citation type="journal article" date="2019" name="Microorganisms">
        <title>Genome Insights into the Novel Species Microvirga brassicacearum, a Rapeseed Endophyte with Biotechnological Potential.</title>
        <authorList>
            <person name="Jimenez-Gomez A."/>
            <person name="Saati-Santamaria Z."/>
            <person name="Igual J.M."/>
            <person name="Rivas R."/>
            <person name="Mateos P.F."/>
            <person name="Garcia-Fraile P."/>
        </authorList>
    </citation>
    <scope>NUCLEOTIDE SEQUENCE [LARGE SCALE GENOMIC DNA]</scope>
    <source>
        <strain evidence="3 4">CDVBN77</strain>
    </source>
</reference>
<dbReference type="AlphaFoldDB" id="A0A5N3PJ22"/>
<keyword evidence="2" id="KW-0732">Signal</keyword>
<evidence type="ECO:0000256" key="1">
    <source>
        <dbReference type="SAM" id="Phobius"/>
    </source>
</evidence>
<dbReference type="RefSeq" id="WP_150941622.1">
    <property type="nucleotide sequence ID" value="NZ_VCMV01000001.1"/>
</dbReference>
<comment type="caution">
    <text evidence="3">The sequence shown here is derived from an EMBL/GenBank/DDBJ whole genome shotgun (WGS) entry which is preliminary data.</text>
</comment>
<feature type="signal peptide" evidence="2">
    <location>
        <begin position="1"/>
        <end position="20"/>
    </location>
</feature>
<evidence type="ECO:0000256" key="2">
    <source>
        <dbReference type="SAM" id="SignalP"/>
    </source>
</evidence>
<keyword evidence="1" id="KW-0812">Transmembrane</keyword>
<gene>
    <name evidence="3" type="ORF">FEZ63_00210</name>
</gene>
<name>A0A5N3PJ22_9HYPH</name>